<feature type="repeat" description="WD" evidence="3">
    <location>
        <begin position="265"/>
        <end position="306"/>
    </location>
</feature>
<dbReference type="Gene3D" id="2.130.10.10">
    <property type="entry name" value="YVTN repeat-like/Quinoprotein amine dehydrogenase"/>
    <property type="match status" value="2"/>
</dbReference>
<organism evidence="6 7">
    <name type="scientific">Heterodermia speciosa</name>
    <dbReference type="NCBI Taxonomy" id="116794"/>
    <lineage>
        <taxon>Eukaryota</taxon>
        <taxon>Fungi</taxon>
        <taxon>Dikarya</taxon>
        <taxon>Ascomycota</taxon>
        <taxon>Pezizomycotina</taxon>
        <taxon>Lecanoromycetes</taxon>
        <taxon>OSLEUM clade</taxon>
        <taxon>Lecanoromycetidae</taxon>
        <taxon>Caliciales</taxon>
        <taxon>Physciaceae</taxon>
        <taxon>Heterodermia</taxon>
    </lineage>
</organism>
<dbReference type="PROSITE" id="PS50082">
    <property type="entry name" value="WD_REPEATS_2"/>
    <property type="match status" value="2"/>
</dbReference>
<feature type="domain" description="Transcription factor spt8 beta-propeller" evidence="5">
    <location>
        <begin position="502"/>
        <end position="670"/>
    </location>
</feature>
<dbReference type="InterPro" id="IPR015943">
    <property type="entry name" value="WD40/YVTN_repeat-like_dom_sf"/>
</dbReference>
<name>A0A8H3F7W8_9LECA</name>
<sequence>MHSFGADDEERDSAGSPGRSSDTDRENMDMDADADVDEDPDPDNDENHEDNEDEDEEQDQDDSQDSFGDPRNGKLRAASHGSLLAPKAQIPTSSRQSIVSAPTSHPNAAVLSSLDSNKQDSFPLVRTEALSASFYDIVPTIAAPHSTSINAVTATPDLRWVFTGGSDGYIRKFNWVETANGKSMLTVAQKHPFVDSVTKAGVLMSYWENEDANPKHSNGADGPCLCPVYSLAVQQEGLWLLSGLESGGINLQSVRHDEGKLIHCLRQHTSAISVLDLARDERSVLSGSWDKSIIDWDLDVGKPKRTFQGSGSQISAIGLRPMSSLPVPEASGEVIVPSATFTSDGASKPRPNGISSSSDRGGAQENGNGSNAASPADSLFDGSNEVDALFRDNDDVEAGAPSTSQFAMDDEDDEFSRAITNNLKEQETQNTDGDVDMGGTVQREDPALTNGDVEHRTIPASDIVGISDGTSETVAGSGLPKSEETYLQHNGESNPPLDSNSISSVESVFLAASIDGSIRVWDKRKPTPVATMLARNVPPWCMNACWSPDGNFIYAGRRNGTVEEYSLHKGLHAVERSFKLPNGSGPVSAVRAMPNGRHLICASYDILRLYDLQQQQTFKHSTVPFLIIPGHRTGVVSQLYTDPTCRYMISTAGNRGWEGNSTEVLLGYEIGIGK</sequence>
<dbReference type="SMART" id="SM00320">
    <property type="entry name" value="WD40"/>
    <property type="match status" value="5"/>
</dbReference>
<feature type="domain" description="Transcription factor spt8 beta-propeller" evidence="5">
    <location>
        <begin position="135"/>
        <end position="325"/>
    </location>
</feature>
<accession>A0A8H3F7W8</accession>
<evidence type="ECO:0000256" key="3">
    <source>
        <dbReference type="PROSITE-ProRule" id="PRU00221"/>
    </source>
</evidence>
<feature type="compositionally biased region" description="Polar residues" evidence="4">
    <location>
        <begin position="90"/>
        <end position="103"/>
    </location>
</feature>
<dbReference type="Pfam" id="PF23798">
    <property type="entry name" value="Beta-prop_SPT8"/>
    <property type="match status" value="2"/>
</dbReference>
<dbReference type="OrthoDB" id="10260946at2759"/>
<feature type="region of interest" description="Disordered" evidence="4">
    <location>
        <begin position="422"/>
        <end position="452"/>
    </location>
</feature>
<feature type="compositionally biased region" description="Basic and acidic residues" evidence="4">
    <location>
        <begin position="442"/>
        <end position="452"/>
    </location>
</feature>
<evidence type="ECO:0000256" key="4">
    <source>
        <dbReference type="SAM" id="MobiDB-lite"/>
    </source>
</evidence>
<gene>
    <name evidence="6" type="primary">SPT8</name>
    <name evidence="6" type="ORF">HETSPECPRED_004049</name>
</gene>
<dbReference type="PROSITE" id="PS50294">
    <property type="entry name" value="WD_REPEATS_REGION"/>
    <property type="match status" value="1"/>
</dbReference>
<evidence type="ECO:0000313" key="6">
    <source>
        <dbReference type="EMBL" id="CAF9919609.1"/>
    </source>
</evidence>
<dbReference type="InterPro" id="IPR057544">
    <property type="entry name" value="Beta-prop_SPT8"/>
</dbReference>
<evidence type="ECO:0000256" key="2">
    <source>
        <dbReference type="ARBA" id="ARBA00022737"/>
    </source>
</evidence>
<feature type="compositionally biased region" description="Polar residues" evidence="4">
    <location>
        <begin position="422"/>
        <end position="432"/>
    </location>
</feature>
<dbReference type="AlphaFoldDB" id="A0A8H3F7W8"/>
<proteinExistence type="predicted"/>
<dbReference type="PANTHER" id="PTHR19848">
    <property type="entry name" value="WD40 REPEAT PROTEIN"/>
    <property type="match status" value="1"/>
</dbReference>
<keyword evidence="7" id="KW-1185">Reference proteome</keyword>
<keyword evidence="2" id="KW-0677">Repeat</keyword>
<evidence type="ECO:0000259" key="5">
    <source>
        <dbReference type="Pfam" id="PF23798"/>
    </source>
</evidence>
<feature type="region of interest" description="Disordered" evidence="4">
    <location>
        <begin position="340"/>
        <end position="382"/>
    </location>
</feature>
<feature type="compositionally biased region" description="Acidic residues" evidence="4">
    <location>
        <begin position="29"/>
        <end position="64"/>
    </location>
</feature>
<dbReference type="PANTHER" id="PTHR19848:SF8">
    <property type="entry name" value="F-BOX AND WD REPEAT DOMAIN CONTAINING 7"/>
    <property type="match status" value="1"/>
</dbReference>
<feature type="region of interest" description="Disordered" evidence="4">
    <location>
        <begin position="1"/>
        <end position="103"/>
    </location>
</feature>
<feature type="repeat" description="WD" evidence="3">
    <location>
        <begin position="509"/>
        <end position="531"/>
    </location>
</feature>
<keyword evidence="1 3" id="KW-0853">WD repeat</keyword>
<dbReference type="SUPFAM" id="SSF50978">
    <property type="entry name" value="WD40 repeat-like"/>
    <property type="match status" value="1"/>
</dbReference>
<protein>
    <submittedName>
        <fullName evidence="6">Transcription factor spt8</fullName>
    </submittedName>
</protein>
<comment type="caution">
    <text evidence="6">The sequence shown here is derived from an EMBL/GenBank/DDBJ whole genome shotgun (WGS) entry which is preliminary data.</text>
</comment>
<feature type="compositionally biased region" description="Polar residues" evidence="4">
    <location>
        <begin position="353"/>
        <end position="373"/>
    </location>
</feature>
<dbReference type="EMBL" id="CAJPDS010000024">
    <property type="protein sequence ID" value="CAF9919609.1"/>
    <property type="molecule type" value="Genomic_DNA"/>
</dbReference>
<dbReference type="InterPro" id="IPR036322">
    <property type="entry name" value="WD40_repeat_dom_sf"/>
</dbReference>
<evidence type="ECO:0000313" key="7">
    <source>
        <dbReference type="Proteomes" id="UP000664521"/>
    </source>
</evidence>
<dbReference type="Proteomes" id="UP000664521">
    <property type="component" value="Unassembled WGS sequence"/>
</dbReference>
<evidence type="ECO:0000256" key="1">
    <source>
        <dbReference type="ARBA" id="ARBA00022574"/>
    </source>
</evidence>
<feature type="compositionally biased region" description="Acidic residues" evidence="4">
    <location>
        <begin position="1"/>
        <end position="11"/>
    </location>
</feature>
<dbReference type="InterPro" id="IPR001680">
    <property type="entry name" value="WD40_rpt"/>
</dbReference>
<reference evidence="6" key="1">
    <citation type="submission" date="2021-03" db="EMBL/GenBank/DDBJ databases">
        <authorList>
            <person name="Tagirdzhanova G."/>
        </authorList>
    </citation>
    <scope>NUCLEOTIDE SEQUENCE</scope>
</reference>